<evidence type="ECO:0000313" key="2">
    <source>
        <dbReference type="Proteomes" id="UP001283361"/>
    </source>
</evidence>
<reference evidence="1" key="1">
    <citation type="journal article" date="2023" name="G3 (Bethesda)">
        <title>A reference genome for the long-term kleptoplast-retaining sea slug Elysia crispata morphotype clarki.</title>
        <authorList>
            <person name="Eastman K.E."/>
            <person name="Pendleton A.L."/>
            <person name="Shaikh M.A."/>
            <person name="Suttiyut T."/>
            <person name="Ogas R."/>
            <person name="Tomko P."/>
            <person name="Gavelis G."/>
            <person name="Widhalm J.R."/>
            <person name="Wisecaver J.H."/>
        </authorList>
    </citation>
    <scope>NUCLEOTIDE SEQUENCE</scope>
    <source>
        <strain evidence="1">ECLA1</strain>
    </source>
</reference>
<proteinExistence type="predicted"/>
<dbReference type="Proteomes" id="UP001283361">
    <property type="component" value="Unassembled WGS sequence"/>
</dbReference>
<sequence length="82" mass="8735">MVAMVLLGDAGGQDGGENQNTLHCPAVGAVSIGGVGSRRTGHRTGTWRMVPAGFYTWTRLQDLSVQHVNAVRMVFSHIVDVS</sequence>
<gene>
    <name evidence="1" type="ORF">RRG08_021224</name>
</gene>
<accession>A0AAE0YZ15</accession>
<dbReference type="EMBL" id="JAWDGP010005144">
    <property type="protein sequence ID" value="KAK3759276.1"/>
    <property type="molecule type" value="Genomic_DNA"/>
</dbReference>
<name>A0AAE0YZ15_9GAST</name>
<dbReference type="AlphaFoldDB" id="A0AAE0YZ15"/>
<keyword evidence="2" id="KW-1185">Reference proteome</keyword>
<protein>
    <submittedName>
        <fullName evidence="1">Uncharacterized protein</fullName>
    </submittedName>
</protein>
<comment type="caution">
    <text evidence="1">The sequence shown here is derived from an EMBL/GenBank/DDBJ whole genome shotgun (WGS) entry which is preliminary data.</text>
</comment>
<evidence type="ECO:0000313" key="1">
    <source>
        <dbReference type="EMBL" id="KAK3759276.1"/>
    </source>
</evidence>
<organism evidence="1 2">
    <name type="scientific">Elysia crispata</name>
    <name type="common">lettuce slug</name>
    <dbReference type="NCBI Taxonomy" id="231223"/>
    <lineage>
        <taxon>Eukaryota</taxon>
        <taxon>Metazoa</taxon>
        <taxon>Spiralia</taxon>
        <taxon>Lophotrochozoa</taxon>
        <taxon>Mollusca</taxon>
        <taxon>Gastropoda</taxon>
        <taxon>Heterobranchia</taxon>
        <taxon>Euthyneura</taxon>
        <taxon>Panpulmonata</taxon>
        <taxon>Sacoglossa</taxon>
        <taxon>Placobranchoidea</taxon>
        <taxon>Plakobranchidae</taxon>
        <taxon>Elysia</taxon>
    </lineage>
</organism>